<keyword evidence="21" id="KW-1185">Reference proteome</keyword>
<dbReference type="InterPro" id="IPR006076">
    <property type="entry name" value="FAD-dep_OxRdtase"/>
</dbReference>
<dbReference type="InterPro" id="IPR040125">
    <property type="entry name" value="Squalene_monox"/>
</dbReference>
<comment type="cofactor">
    <cofactor evidence="1 16">
        <name>FAD</name>
        <dbReference type="ChEBI" id="CHEBI:57692"/>
    </cofactor>
</comment>
<keyword evidence="8 16" id="KW-0274">FAD</keyword>
<feature type="transmembrane region" description="Helical" evidence="16">
    <location>
        <begin position="469"/>
        <end position="488"/>
    </location>
</feature>
<feature type="domain" description="FAD dependent oxidoreductase" evidence="18">
    <location>
        <begin position="30"/>
        <end position="60"/>
    </location>
</feature>
<keyword evidence="12 16" id="KW-0560">Oxidoreductase</keyword>
<feature type="compositionally biased region" description="Basic and acidic residues" evidence="17">
    <location>
        <begin position="14"/>
        <end position="23"/>
    </location>
</feature>
<evidence type="ECO:0000313" key="21">
    <source>
        <dbReference type="Proteomes" id="UP000799538"/>
    </source>
</evidence>
<sequence>MCQNRDSPPASPAQERDEQEERRRIHHEGDVVVVGAGVFGCAVAVALADQGRSVILLEKSLKEPDRIVGELLQPGGCAALEKLGMRECLDGIDAIPVEGYDVIYYGEEVQIQYPENLETASDLRSEKSLKRKRPEGRSFHHGRFISRLRQKAMTTPNITIFETTATDVVRSQHNGQILGVEATTKGEKDYFFGHLTVVADGYASKFRKEFIDKTPVVKSKFWGLELIDADLPMPNHGHVILGEGTPVLLYQIGTHETRALVDIPEGLPTASVKNGGVKGHLRNVVLPSLPKRVRPSFEAALDKDRLRSMPNSWLPPSVNRTPGMVILGDAMNMRHPLTGGGMTVALNDAVLLSELLHPTQVPRLEDTDLVLKQMKRFHWQRKDLTSVINILAQALYSLFAADDAQLKALQMGCFRYFQMGGQCIDGPVGLLAGIIRQPFVLFYHFFAVALYSIWIYISSSPVFLVPFKLFGSLGIFWKACVVIFPYIFSELQT</sequence>
<keyword evidence="7 16" id="KW-0256">Endoplasmic reticulum</keyword>
<feature type="transmembrane region" description="Helical" evidence="16">
    <location>
        <begin position="31"/>
        <end position="48"/>
    </location>
</feature>
<name>A0A6A6GHB3_9PEZI</name>
<gene>
    <name evidence="20" type="ORF">BDZ85DRAFT_273045</name>
</gene>
<keyword evidence="10" id="KW-0443">Lipid metabolism</keyword>
<dbReference type="InterPro" id="IPR036188">
    <property type="entry name" value="FAD/NAD-bd_sf"/>
</dbReference>
<feature type="transmembrane region" description="Helical" evidence="16">
    <location>
        <begin position="439"/>
        <end position="457"/>
    </location>
</feature>
<evidence type="ECO:0000256" key="1">
    <source>
        <dbReference type="ARBA" id="ARBA00001974"/>
    </source>
</evidence>
<dbReference type="InterPro" id="IPR013698">
    <property type="entry name" value="Squalene_epoxidase"/>
</dbReference>
<dbReference type="GO" id="GO:0006696">
    <property type="term" value="P:ergosterol biosynthetic process"/>
    <property type="evidence" value="ECO:0007669"/>
    <property type="project" value="TreeGrafter"/>
</dbReference>
<evidence type="ECO:0000256" key="8">
    <source>
        <dbReference type="ARBA" id="ARBA00022827"/>
    </source>
</evidence>
<evidence type="ECO:0000256" key="7">
    <source>
        <dbReference type="ARBA" id="ARBA00022824"/>
    </source>
</evidence>
<keyword evidence="11 16" id="KW-1133">Transmembrane helix</keyword>
<evidence type="ECO:0000256" key="12">
    <source>
        <dbReference type="ARBA" id="ARBA00023002"/>
    </source>
</evidence>
<keyword evidence="13 16" id="KW-0472">Membrane</keyword>
<dbReference type="Proteomes" id="UP000799538">
    <property type="component" value="Unassembled WGS sequence"/>
</dbReference>
<comment type="subcellular location">
    <subcellularLocation>
        <location evidence="3 16">Endoplasmic reticulum membrane</location>
        <topology evidence="3 16">Multi-pass membrane protein</topology>
    </subcellularLocation>
    <subcellularLocation>
        <location evidence="2">Microsome membrane</location>
        <topology evidence="2">Multi-pass membrane protein</topology>
    </subcellularLocation>
</comment>
<keyword evidence="5 16" id="KW-0285">Flavoprotein</keyword>
<dbReference type="PANTHER" id="PTHR10835">
    <property type="entry name" value="SQUALENE MONOOXYGENASE"/>
    <property type="match status" value="1"/>
</dbReference>
<protein>
    <recommendedName>
        <fullName evidence="16">Squalene monooxygenase</fullName>
        <ecNumber evidence="16">1.14.14.17</ecNumber>
    </recommendedName>
</protein>
<comment type="pathway">
    <text evidence="15">Steroid metabolism; ergosterol biosynthesis.</text>
</comment>
<dbReference type="AlphaFoldDB" id="A0A6A6GHB3"/>
<keyword evidence="10" id="KW-0752">Steroid biosynthesis</keyword>
<evidence type="ECO:0000256" key="4">
    <source>
        <dbReference type="ARBA" id="ARBA00008802"/>
    </source>
</evidence>
<comment type="function">
    <text evidence="16">Catalyzes the stereospecific oxidation of squalene to (S)-2,3-epoxysqualene, and is considered to be a rate-limiting enzyme in steroid biosynthesis.</text>
</comment>
<accession>A0A6A6GHB3</accession>
<evidence type="ECO:0000256" key="11">
    <source>
        <dbReference type="ARBA" id="ARBA00022989"/>
    </source>
</evidence>
<evidence type="ECO:0000256" key="2">
    <source>
        <dbReference type="ARBA" id="ARBA00004154"/>
    </source>
</evidence>
<feature type="region of interest" description="Disordered" evidence="17">
    <location>
        <begin position="1"/>
        <end position="23"/>
    </location>
</feature>
<keyword evidence="6 16" id="KW-0812">Transmembrane</keyword>
<dbReference type="GO" id="GO:0004506">
    <property type="term" value="F:squalene monooxygenase activity"/>
    <property type="evidence" value="ECO:0007669"/>
    <property type="project" value="UniProtKB-UniRule"/>
</dbReference>
<keyword evidence="9" id="KW-0492">Microsome</keyword>
<evidence type="ECO:0000256" key="16">
    <source>
        <dbReference type="RuleBase" id="RU367121"/>
    </source>
</evidence>
<evidence type="ECO:0000256" key="15">
    <source>
        <dbReference type="ARBA" id="ARBA00029435"/>
    </source>
</evidence>
<keyword evidence="10" id="KW-0444">Lipid biosynthesis</keyword>
<dbReference type="Pfam" id="PF08491">
    <property type="entry name" value="SE"/>
    <property type="match status" value="1"/>
</dbReference>
<dbReference type="GO" id="GO:0050660">
    <property type="term" value="F:flavin adenine dinucleotide binding"/>
    <property type="evidence" value="ECO:0007669"/>
    <property type="project" value="UniProtKB-UniRule"/>
</dbReference>
<reference evidence="21" key="1">
    <citation type="journal article" date="2020" name="Stud. Mycol.">
        <title>101 Dothideomycetes genomes: A test case for predicting lifestyles and emergence of pathogens.</title>
        <authorList>
            <person name="Haridas S."/>
            <person name="Albert R."/>
            <person name="Binder M."/>
            <person name="Bloem J."/>
            <person name="LaButti K."/>
            <person name="Salamov A."/>
            <person name="Andreopoulos B."/>
            <person name="Baker S."/>
            <person name="Barry K."/>
            <person name="Bills G."/>
            <person name="Bluhm B."/>
            <person name="Cannon C."/>
            <person name="Castanera R."/>
            <person name="Culley D."/>
            <person name="Daum C."/>
            <person name="Ezra D."/>
            <person name="Gonzalez J."/>
            <person name="Henrissat B."/>
            <person name="Kuo A."/>
            <person name="Liang C."/>
            <person name="Lipzen A."/>
            <person name="Lutzoni F."/>
            <person name="Magnuson J."/>
            <person name="Mondo S."/>
            <person name="Nolan M."/>
            <person name="Ohm R."/>
            <person name="Pangilinan J."/>
            <person name="Park H.-J."/>
            <person name="Ramirez L."/>
            <person name="Alfaro M."/>
            <person name="Sun H."/>
            <person name="Tritt A."/>
            <person name="Yoshinaga Y."/>
            <person name="Zwiers L.-H."/>
            <person name="Turgeon B."/>
            <person name="Goodwin S."/>
            <person name="Spatafora J."/>
            <person name="Crous P."/>
            <person name="Grigoriev I."/>
        </authorList>
    </citation>
    <scope>NUCLEOTIDE SEQUENCE [LARGE SCALE GENOMIC DNA]</scope>
    <source>
        <strain evidence="21">CECT 20119</strain>
    </source>
</reference>
<dbReference type="PANTHER" id="PTHR10835:SF0">
    <property type="entry name" value="SQUALENE MONOOXYGENASE"/>
    <property type="match status" value="1"/>
</dbReference>
<dbReference type="Pfam" id="PF01266">
    <property type="entry name" value="DAO"/>
    <property type="match status" value="1"/>
</dbReference>
<keyword evidence="14" id="KW-0753">Steroid metabolism</keyword>
<proteinExistence type="inferred from homology"/>
<evidence type="ECO:0000256" key="13">
    <source>
        <dbReference type="ARBA" id="ARBA00023136"/>
    </source>
</evidence>
<dbReference type="SUPFAM" id="SSF51905">
    <property type="entry name" value="FAD/NAD(P)-binding domain"/>
    <property type="match status" value="1"/>
</dbReference>
<dbReference type="EMBL" id="ML992504">
    <property type="protein sequence ID" value="KAF2225105.1"/>
    <property type="molecule type" value="Genomic_DNA"/>
</dbReference>
<evidence type="ECO:0000256" key="3">
    <source>
        <dbReference type="ARBA" id="ARBA00004477"/>
    </source>
</evidence>
<evidence type="ECO:0000256" key="5">
    <source>
        <dbReference type="ARBA" id="ARBA00022630"/>
    </source>
</evidence>
<dbReference type="EC" id="1.14.14.17" evidence="16"/>
<comment type="catalytic activity">
    <reaction evidence="16">
        <text>squalene + reduced [NADPH--hemoprotein reductase] + O2 = (S)-2,3-epoxysqualene + oxidized [NADPH--hemoprotein reductase] + H2O + H(+)</text>
        <dbReference type="Rhea" id="RHEA:25282"/>
        <dbReference type="Rhea" id="RHEA-COMP:11964"/>
        <dbReference type="Rhea" id="RHEA-COMP:11965"/>
        <dbReference type="ChEBI" id="CHEBI:15377"/>
        <dbReference type="ChEBI" id="CHEBI:15378"/>
        <dbReference type="ChEBI" id="CHEBI:15379"/>
        <dbReference type="ChEBI" id="CHEBI:15440"/>
        <dbReference type="ChEBI" id="CHEBI:15441"/>
        <dbReference type="ChEBI" id="CHEBI:57618"/>
        <dbReference type="ChEBI" id="CHEBI:58210"/>
        <dbReference type="EC" id="1.14.14.17"/>
    </reaction>
</comment>
<dbReference type="PRINTS" id="PR00420">
    <property type="entry name" value="RNGMNOXGNASE"/>
</dbReference>
<evidence type="ECO:0000256" key="17">
    <source>
        <dbReference type="SAM" id="MobiDB-lite"/>
    </source>
</evidence>
<dbReference type="OrthoDB" id="1678617at2759"/>
<evidence type="ECO:0000256" key="6">
    <source>
        <dbReference type="ARBA" id="ARBA00022692"/>
    </source>
</evidence>
<dbReference type="FunFam" id="3.50.50.60:FF:000166">
    <property type="entry name" value="Squalene monooxygenase Erg1"/>
    <property type="match status" value="1"/>
</dbReference>
<evidence type="ECO:0000259" key="19">
    <source>
        <dbReference type="Pfam" id="PF08491"/>
    </source>
</evidence>
<evidence type="ECO:0000313" key="20">
    <source>
        <dbReference type="EMBL" id="KAF2225105.1"/>
    </source>
</evidence>
<evidence type="ECO:0000256" key="14">
    <source>
        <dbReference type="ARBA" id="ARBA00023221"/>
    </source>
</evidence>
<evidence type="ECO:0000256" key="9">
    <source>
        <dbReference type="ARBA" id="ARBA00022848"/>
    </source>
</evidence>
<organism evidence="20 21">
    <name type="scientific">Elsinoe ampelina</name>
    <dbReference type="NCBI Taxonomy" id="302913"/>
    <lineage>
        <taxon>Eukaryota</taxon>
        <taxon>Fungi</taxon>
        <taxon>Dikarya</taxon>
        <taxon>Ascomycota</taxon>
        <taxon>Pezizomycotina</taxon>
        <taxon>Dothideomycetes</taxon>
        <taxon>Dothideomycetidae</taxon>
        <taxon>Myriangiales</taxon>
        <taxon>Elsinoaceae</taxon>
        <taxon>Elsinoe</taxon>
    </lineage>
</organism>
<evidence type="ECO:0000256" key="10">
    <source>
        <dbReference type="ARBA" id="ARBA00022955"/>
    </source>
</evidence>
<feature type="domain" description="Squalene epoxidase" evidence="19">
    <location>
        <begin position="193"/>
        <end position="469"/>
    </location>
</feature>
<dbReference type="UniPathway" id="UPA00767">
    <property type="reaction ID" value="UER00752"/>
</dbReference>
<comment type="similarity">
    <text evidence="4 16">Belongs to the squalene monooxygenase family.</text>
</comment>
<evidence type="ECO:0000259" key="18">
    <source>
        <dbReference type="Pfam" id="PF01266"/>
    </source>
</evidence>
<dbReference type="GO" id="GO:0005789">
    <property type="term" value="C:endoplasmic reticulum membrane"/>
    <property type="evidence" value="ECO:0007669"/>
    <property type="project" value="UniProtKB-SubCell"/>
</dbReference>
<dbReference type="Gene3D" id="3.50.50.60">
    <property type="entry name" value="FAD/NAD(P)-binding domain"/>
    <property type="match status" value="1"/>
</dbReference>